<organism evidence="2 3">
    <name type="scientific">Acanthaster planci</name>
    <name type="common">Crown-of-thorns starfish</name>
    <dbReference type="NCBI Taxonomy" id="133434"/>
    <lineage>
        <taxon>Eukaryota</taxon>
        <taxon>Metazoa</taxon>
        <taxon>Echinodermata</taxon>
        <taxon>Eleutherozoa</taxon>
        <taxon>Asterozoa</taxon>
        <taxon>Asteroidea</taxon>
        <taxon>Valvatacea</taxon>
        <taxon>Valvatida</taxon>
        <taxon>Acanthasteridae</taxon>
        <taxon>Acanthaster</taxon>
    </lineage>
</organism>
<dbReference type="InterPro" id="IPR000683">
    <property type="entry name" value="Gfo/Idh/MocA-like_OxRdtase_N"/>
</dbReference>
<protein>
    <submittedName>
        <fullName evidence="3 4">Uncharacterized protein LOC110985124 isoform X1</fullName>
    </submittedName>
</protein>
<dbReference type="SUPFAM" id="SSF55347">
    <property type="entry name" value="Glyceraldehyde-3-phosphate dehydrogenase-like, C-terminal domain"/>
    <property type="match status" value="1"/>
</dbReference>
<dbReference type="InterPro" id="IPR051450">
    <property type="entry name" value="Gfo/Idh/MocA_Oxidoreductases"/>
</dbReference>
<dbReference type="PANTHER" id="PTHR43377">
    <property type="entry name" value="BILIVERDIN REDUCTASE A"/>
    <property type="match status" value="1"/>
</dbReference>
<reference evidence="3 4" key="1">
    <citation type="submission" date="2025-04" db="UniProtKB">
        <authorList>
            <consortium name="RefSeq"/>
        </authorList>
    </citation>
    <scope>IDENTIFICATION</scope>
</reference>
<dbReference type="InterPro" id="IPR036291">
    <property type="entry name" value="NAD(P)-bd_dom_sf"/>
</dbReference>
<proteinExistence type="predicted"/>
<dbReference type="GeneID" id="110985124"/>
<dbReference type="OrthoDB" id="2129491at2759"/>
<dbReference type="PANTHER" id="PTHR43377:SF2">
    <property type="entry name" value="BINDING ROSSMANN FOLD OXIDOREDUCTASE, PUTATIVE (AFU_ORTHOLOGUE AFUA_4G00560)-RELATED"/>
    <property type="match status" value="1"/>
</dbReference>
<dbReference type="SUPFAM" id="SSF51735">
    <property type="entry name" value="NAD(P)-binding Rossmann-fold domains"/>
    <property type="match status" value="1"/>
</dbReference>
<dbReference type="Gene3D" id="3.40.50.720">
    <property type="entry name" value="NAD(P)-binding Rossmann-like Domain"/>
    <property type="match status" value="1"/>
</dbReference>
<dbReference type="RefSeq" id="XP_022101605.1">
    <property type="nucleotide sequence ID" value="XM_022245913.1"/>
</dbReference>
<dbReference type="Proteomes" id="UP000694845">
    <property type="component" value="Unplaced"/>
</dbReference>
<feature type="domain" description="Gfo/Idh/MocA-like oxidoreductase N-terminal" evidence="1">
    <location>
        <begin position="5"/>
        <end position="125"/>
    </location>
</feature>
<dbReference type="GO" id="GO:0000166">
    <property type="term" value="F:nucleotide binding"/>
    <property type="evidence" value="ECO:0007669"/>
    <property type="project" value="InterPro"/>
</dbReference>
<dbReference type="AlphaFoldDB" id="A0A8B7Z9W3"/>
<keyword evidence="2" id="KW-1185">Reference proteome</keyword>
<evidence type="ECO:0000313" key="4">
    <source>
        <dbReference type="RefSeq" id="XP_022101606.1"/>
    </source>
</evidence>
<accession>A0A8B7Z9W3</accession>
<name>A0A8B7Z9W3_ACAPL</name>
<evidence type="ECO:0000313" key="2">
    <source>
        <dbReference type="Proteomes" id="UP000694845"/>
    </source>
</evidence>
<dbReference type="Gene3D" id="3.30.360.10">
    <property type="entry name" value="Dihydrodipicolinate Reductase, domain 2"/>
    <property type="match status" value="1"/>
</dbReference>
<evidence type="ECO:0000313" key="3">
    <source>
        <dbReference type="RefSeq" id="XP_022101605.1"/>
    </source>
</evidence>
<sequence length="442" mass="49544">MPLVTVIVIGAGQRGRMYSNYALDFPEKLKVVGVADPNIVARSHLQKIHNIPDDRLYDDWTKITAQDKFADAVIISTPDHLHRDPAVACAVAGYHILLEKPMATTEQGCRDIVEACTLNSIILSVCHVLRHYPPMSKIKELIDSGAVGDVVNIQHIEQVGFWHFAHSFVRGNWCCEDKSTFSLLAKCCHDVDLLSWWMSKYKCTGVSSFGSLSHFRKENKPPGSATRCLDCKIEKDCCYSAKKLYLNMYEKSHWSSTLSFYSYIEYCKSMGISDWPVSVICHEPSIDSITKALQNGPYGRCVYDSDNDVCDNQVVSLRFFGGHTATLTMVAFTESVCKRIVRVFGTKGEINLNAKGEVQLYDFLSQQTIDVGIDFPSSASVRRSVMGHDIADFCLIDNFVHAVAMKDPSIVPASPKEILSTHLLVFEAEKARRENRVICFDE</sequence>
<evidence type="ECO:0000259" key="1">
    <source>
        <dbReference type="Pfam" id="PF01408"/>
    </source>
</evidence>
<dbReference type="KEGG" id="aplc:110985124"/>
<dbReference type="Pfam" id="PF01408">
    <property type="entry name" value="GFO_IDH_MocA"/>
    <property type="match status" value="1"/>
</dbReference>
<dbReference type="RefSeq" id="XP_022101606.1">
    <property type="nucleotide sequence ID" value="XM_022245914.1"/>
</dbReference>
<gene>
    <name evidence="3 4" type="primary">LOC110985124</name>
</gene>